<name>A0AAD5LTU0_PARTN</name>
<comment type="caution">
    <text evidence="1">The sequence shown here is derived from an EMBL/GenBank/DDBJ whole genome shotgun (WGS) entry which is preliminary data.</text>
</comment>
<evidence type="ECO:0000313" key="1">
    <source>
        <dbReference type="EMBL" id="KAJ1346455.1"/>
    </source>
</evidence>
<sequence length="197" mass="22017">MRGTDLDRYIIARVAFRNGHWRTAALPNLKEICTTRLSLENCEWIQALQELAASQLSEFTVTALHAQNKHLYRAHSILKLFQSMAQSSQHEAAFSFPSEWVACLLYSSDAALQIASAISPTLNWCKHPLSAAVIFRVKQALKACDFGLSRASQAWSRLARSSFGADKESIEFLSLQYMQCALVQFAVQCITESRATA</sequence>
<accession>A0AAD5LTU0</accession>
<proteinExistence type="predicted"/>
<dbReference type="Proteomes" id="UP001196413">
    <property type="component" value="Unassembled WGS sequence"/>
</dbReference>
<dbReference type="EMBL" id="JAHQIW010000176">
    <property type="protein sequence ID" value="KAJ1346455.1"/>
    <property type="molecule type" value="Genomic_DNA"/>
</dbReference>
<organism evidence="1 2">
    <name type="scientific">Parelaphostrongylus tenuis</name>
    <name type="common">Meningeal worm</name>
    <dbReference type="NCBI Taxonomy" id="148309"/>
    <lineage>
        <taxon>Eukaryota</taxon>
        <taxon>Metazoa</taxon>
        <taxon>Ecdysozoa</taxon>
        <taxon>Nematoda</taxon>
        <taxon>Chromadorea</taxon>
        <taxon>Rhabditida</taxon>
        <taxon>Rhabditina</taxon>
        <taxon>Rhabditomorpha</taxon>
        <taxon>Strongyloidea</taxon>
        <taxon>Metastrongylidae</taxon>
        <taxon>Parelaphostrongylus</taxon>
    </lineage>
</organism>
<reference evidence="1" key="1">
    <citation type="submission" date="2021-06" db="EMBL/GenBank/DDBJ databases">
        <title>Parelaphostrongylus tenuis whole genome reference sequence.</title>
        <authorList>
            <person name="Garwood T.J."/>
            <person name="Larsen P.A."/>
            <person name="Fountain-Jones N.M."/>
            <person name="Garbe J.R."/>
            <person name="Macchietto M.G."/>
            <person name="Kania S.A."/>
            <person name="Gerhold R.W."/>
            <person name="Richards J.E."/>
            <person name="Wolf T.M."/>
        </authorList>
    </citation>
    <scope>NUCLEOTIDE SEQUENCE</scope>
    <source>
        <strain evidence="1">MNPRO001-30</strain>
        <tissue evidence="1">Meninges</tissue>
    </source>
</reference>
<gene>
    <name evidence="1" type="ORF">KIN20_001236</name>
</gene>
<protein>
    <submittedName>
        <fullName evidence="1">Uncharacterized protein</fullName>
    </submittedName>
</protein>
<dbReference type="AlphaFoldDB" id="A0AAD5LTU0"/>
<feature type="non-terminal residue" evidence="1">
    <location>
        <position position="1"/>
    </location>
</feature>
<evidence type="ECO:0000313" key="2">
    <source>
        <dbReference type="Proteomes" id="UP001196413"/>
    </source>
</evidence>
<keyword evidence="2" id="KW-1185">Reference proteome</keyword>